<accession>A0A9X0DMD2</accession>
<protein>
    <submittedName>
        <fullName evidence="1">Uncharacterized protein</fullName>
    </submittedName>
</protein>
<comment type="caution">
    <text evidence="1">The sequence shown here is derived from an EMBL/GenBank/DDBJ whole genome shotgun (WGS) entry which is preliminary data.</text>
</comment>
<dbReference type="AlphaFoldDB" id="A0A9X0DMD2"/>
<organism evidence="1 2">
    <name type="scientific">Sclerotinia nivalis</name>
    <dbReference type="NCBI Taxonomy" id="352851"/>
    <lineage>
        <taxon>Eukaryota</taxon>
        <taxon>Fungi</taxon>
        <taxon>Dikarya</taxon>
        <taxon>Ascomycota</taxon>
        <taxon>Pezizomycotina</taxon>
        <taxon>Leotiomycetes</taxon>
        <taxon>Helotiales</taxon>
        <taxon>Sclerotiniaceae</taxon>
        <taxon>Sclerotinia</taxon>
    </lineage>
</organism>
<dbReference type="EMBL" id="JAPEIS010000004">
    <property type="protein sequence ID" value="KAJ8067022.1"/>
    <property type="molecule type" value="Genomic_DNA"/>
</dbReference>
<dbReference type="Proteomes" id="UP001152300">
    <property type="component" value="Unassembled WGS sequence"/>
</dbReference>
<reference evidence="1" key="1">
    <citation type="submission" date="2022-11" db="EMBL/GenBank/DDBJ databases">
        <title>Genome Resource of Sclerotinia nivalis Strain SnTB1, a Plant Pathogen Isolated from American Ginseng.</title>
        <authorList>
            <person name="Fan S."/>
        </authorList>
    </citation>
    <scope>NUCLEOTIDE SEQUENCE</scope>
    <source>
        <strain evidence="1">SnTB1</strain>
    </source>
</reference>
<dbReference type="OrthoDB" id="3494990at2759"/>
<proteinExistence type="predicted"/>
<name>A0A9X0DMD2_9HELO</name>
<keyword evidence="2" id="KW-1185">Reference proteome</keyword>
<evidence type="ECO:0000313" key="2">
    <source>
        <dbReference type="Proteomes" id="UP001152300"/>
    </source>
</evidence>
<evidence type="ECO:0000313" key="1">
    <source>
        <dbReference type="EMBL" id="KAJ8067022.1"/>
    </source>
</evidence>
<gene>
    <name evidence="1" type="ORF">OCU04_004402</name>
</gene>
<sequence>MPRNISRANTHAVAAAHHDLRDMGVVLAHDNLQNMIARVDPRRPFDAEGDARHRDHDLSNSHKRILSSCLQKEIHEHNDTRAKLHHMQAVLMTAEGNASSLNIYASELHKTAQDLTKRVNIAEEALHLSRVQLADAHQRIYALEKALHHSQMRIVEPQSSHTEHPDQDKIMLTIPVDVKGRSCTCTGRNSQEVINFMLRIPLEVDDGKCVCEGGSGPTIHEVHGPTLTHLGMSVDYCRQKSTSREGQISPLSLDGNTRDMANPSAENVHTLHTQRIDLVNHVLQTSTDNSVSHTQIIKGNQKTDIAAPKLRATTDNAAQKHGLAIAGPSAAVAVNCSGSTSIQNGNTTKSPESNSSDCIEITENVNRSTPRSQSIVNIYNLTVATTSASEHKNPFTSGTSCEIAQNQKNKRKILTIDDITSWGASQTKQSKLD</sequence>